<proteinExistence type="predicted"/>
<sequence length="251" mass="28889">GEKLVTDRSIALAELVKNAYDADATKAIISMKNVKEKGGTIVVKDNGLGMDFPSFINGWMRIATRKKKQQPYSTLYNRKNSGEKGIGRFACRKLANRLELETVSENEQGLKEKLKASFNWVNFEEGTNVDEIKVHYKKEVVSEETPTYTILILKDVKDKWSEDDITKVQKDLSELITPEMFEEELVSEERLHIYDPGFIIDFDIPEYTEREKALKTDFFENAWAKLVCKIDKNGKGKLFLEVITPYPNQFD</sequence>
<dbReference type="Pfam" id="PF13589">
    <property type="entry name" value="HATPase_c_3"/>
    <property type="match status" value="1"/>
</dbReference>
<protein>
    <recommendedName>
        <fullName evidence="2">Histidine kinase/HSP90-like ATPase domain-containing protein</fullName>
    </recommendedName>
</protein>
<accession>X1TQV4</accession>
<evidence type="ECO:0008006" key="2">
    <source>
        <dbReference type="Google" id="ProtNLM"/>
    </source>
</evidence>
<feature type="non-terminal residue" evidence="1">
    <location>
        <position position="1"/>
    </location>
</feature>
<comment type="caution">
    <text evidence="1">The sequence shown here is derived from an EMBL/GenBank/DDBJ whole genome shotgun (WGS) entry which is preliminary data.</text>
</comment>
<reference evidence="1" key="1">
    <citation type="journal article" date="2014" name="Front. Microbiol.">
        <title>High frequency of phylogenetically diverse reductive dehalogenase-homologous genes in deep subseafloor sedimentary metagenomes.</title>
        <authorList>
            <person name="Kawai M."/>
            <person name="Futagami T."/>
            <person name="Toyoda A."/>
            <person name="Takaki Y."/>
            <person name="Nishi S."/>
            <person name="Hori S."/>
            <person name="Arai W."/>
            <person name="Tsubouchi T."/>
            <person name="Morono Y."/>
            <person name="Uchiyama I."/>
            <person name="Ito T."/>
            <person name="Fujiyama A."/>
            <person name="Inagaki F."/>
            <person name="Takami H."/>
        </authorList>
    </citation>
    <scope>NUCLEOTIDE SEQUENCE</scope>
    <source>
        <strain evidence="1">Expedition CK06-06</strain>
    </source>
</reference>
<dbReference type="Gene3D" id="3.30.565.10">
    <property type="entry name" value="Histidine kinase-like ATPase, C-terminal domain"/>
    <property type="match status" value="1"/>
</dbReference>
<evidence type="ECO:0000313" key="1">
    <source>
        <dbReference type="EMBL" id="GAJ07634.1"/>
    </source>
</evidence>
<name>X1TQV4_9ZZZZ</name>
<feature type="non-terminal residue" evidence="1">
    <location>
        <position position="251"/>
    </location>
</feature>
<dbReference type="SUPFAM" id="SSF55874">
    <property type="entry name" value="ATPase domain of HSP90 chaperone/DNA topoisomerase II/histidine kinase"/>
    <property type="match status" value="1"/>
</dbReference>
<dbReference type="InterPro" id="IPR036890">
    <property type="entry name" value="HATPase_C_sf"/>
</dbReference>
<organism evidence="1">
    <name type="scientific">marine sediment metagenome</name>
    <dbReference type="NCBI Taxonomy" id="412755"/>
    <lineage>
        <taxon>unclassified sequences</taxon>
        <taxon>metagenomes</taxon>
        <taxon>ecological metagenomes</taxon>
    </lineage>
</organism>
<dbReference type="EMBL" id="BARW01029269">
    <property type="protein sequence ID" value="GAJ07634.1"/>
    <property type="molecule type" value="Genomic_DNA"/>
</dbReference>
<gene>
    <name evidence="1" type="ORF">S12H4_47074</name>
</gene>
<dbReference type="AlphaFoldDB" id="X1TQV4"/>